<dbReference type="PROSITE" id="PS50853">
    <property type="entry name" value="FN3"/>
    <property type="match status" value="1"/>
</dbReference>
<dbReference type="InterPro" id="IPR036116">
    <property type="entry name" value="FN3_sf"/>
</dbReference>
<proteinExistence type="predicted"/>
<feature type="domain" description="Fibronectin type-III" evidence="3">
    <location>
        <begin position="174"/>
        <end position="270"/>
    </location>
</feature>
<dbReference type="SUPFAM" id="SSF49265">
    <property type="entry name" value="Fibronectin type III"/>
    <property type="match status" value="1"/>
</dbReference>
<keyword evidence="7" id="KW-1185">Reference proteome</keyword>
<name>A0A1N7NTU1_9FLAO</name>
<reference evidence="5" key="2">
    <citation type="submission" date="2017-01" db="EMBL/GenBank/DDBJ databases">
        <authorList>
            <person name="Mah S.A."/>
            <person name="Swanson W.J."/>
            <person name="Moy G.W."/>
            <person name="Vacquier V.D."/>
        </authorList>
    </citation>
    <scope>NUCLEOTIDE SEQUENCE [LARGE SCALE GENOMIC DNA]</scope>
    <source>
        <strain evidence="5">DSM 21068</strain>
    </source>
</reference>
<dbReference type="InterPro" id="IPR045474">
    <property type="entry name" value="GEVED"/>
</dbReference>
<dbReference type="InterPro" id="IPR003961">
    <property type="entry name" value="FN3_dom"/>
</dbReference>
<dbReference type="NCBIfam" id="TIGR04183">
    <property type="entry name" value="Por_Secre_tail"/>
    <property type="match status" value="1"/>
</dbReference>
<evidence type="ECO:0000313" key="6">
    <source>
        <dbReference type="Proteomes" id="UP000186246"/>
    </source>
</evidence>
<dbReference type="RefSeq" id="WP_076452468.1">
    <property type="nucleotide sequence ID" value="NZ_FTOJ01000009.1"/>
</dbReference>
<dbReference type="OrthoDB" id="975384at2"/>
<evidence type="ECO:0000259" key="3">
    <source>
        <dbReference type="PROSITE" id="PS50853"/>
    </source>
</evidence>
<dbReference type="InterPro" id="IPR026444">
    <property type="entry name" value="Secre_tail"/>
</dbReference>
<accession>A0A1N7NTU1</accession>
<sequence>MNKSLLLILLLSCFGFSAQTYCIPTFNSGCSDGDQIDSFTISSIGFNHLNTGCSGNAYGDYTAQTIILSAGVNYSFEITHGFSNQFVKIWIDFNNDGIFTDASPELVASAVSTSVSGIDTTLGLINVPTGATIGVHRMRVADSYSSDPIPCNVDGFGEVHDYTVNITAAPSCIAPTDLSINTITSTSANLSWVASSSVPSIGYEYYLSTNSAYPTSSTIATGSSANGVVTTTLPIVPSTSYYVWVRSVCSGSDKSAWSIPIAFTSLCAPITPSYTNNFTSFPGVCWQQASGGNITSGSTSTDVYWMEDGFLNVNYSGAAKINLFYQNRAGWLKTPVFNLLAGGYRVKFDYGITDYDETTISAMGSDDIVQFAISNDGGSTWSVLQTWSISNSPSNTLNQFSLDLTSYNSANTVFAFYGSDGVVVDPEDYDFFVDNFVIEHSGTLATNDNLKKNTNVVVYPNPFADFLNVKNSDLVKSASITDFNGRVVKRFEDINTTLNMNEIISGAYLLVLKMKDGTQQIQKIIKK</sequence>
<reference evidence="6" key="3">
    <citation type="submission" date="2017-01" db="EMBL/GenBank/DDBJ databases">
        <authorList>
            <person name="Varghese N."/>
            <person name="Submissions S."/>
        </authorList>
    </citation>
    <scope>NUCLEOTIDE SEQUENCE [LARGE SCALE GENOMIC DNA]</scope>
    <source>
        <strain evidence="6">DSM 21068</strain>
    </source>
</reference>
<evidence type="ECO:0000313" key="4">
    <source>
        <dbReference type="EMBL" id="PQA94156.1"/>
    </source>
</evidence>
<dbReference type="Pfam" id="PF18962">
    <property type="entry name" value="Por_Secre_tail"/>
    <property type="match status" value="1"/>
</dbReference>
<dbReference type="Pfam" id="PF20009">
    <property type="entry name" value="GEVED"/>
    <property type="match status" value="1"/>
</dbReference>
<protein>
    <submittedName>
        <fullName evidence="5">Por secretion system C-terminal sorting domain-containing protein</fullName>
    </submittedName>
</protein>
<dbReference type="Proteomes" id="UP000186246">
    <property type="component" value="Unassembled WGS sequence"/>
</dbReference>
<organism evidence="5 6">
    <name type="scientific">Chryseobacterium piscicola</name>
    <dbReference type="NCBI Taxonomy" id="551459"/>
    <lineage>
        <taxon>Bacteria</taxon>
        <taxon>Pseudomonadati</taxon>
        <taxon>Bacteroidota</taxon>
        <taxon>Flavobacteriia</taxon>
        <taxon>Flavobacteriales</taxon>
        <taxon>Weeksellaceae</taxon>
        <taxon>Chryseobacterium group</taxon>
        <taxon>Chryseobacterium</taxon>
    </lineage>
</organism>
<dbReference type="CDD" id="cd00063">
    <property type="entry name" value="FN3"/>
    <property type="match status" value="1"/>
</dbReference>
<evidence type="ECO:0000313" key="7">
    <source>
        <dbReference type="Proteomes" id="UP000238314"/>
    </source>
</evidence>
<dbReference type="Gene3D" id="2.60.40.10">
    <property type="entry name" value="Immunoglobulins"/>
    <property type="match status" value="1"/>
</dbReference>
<dbReference type="STRING" id="551459.SAMN05421796_10972"/>
<feature type="signal peptide" evidence="2">
    <location>
        <begin position="1"/>
        <end position="18"/>
    </location>
</feature>
<dbReference type="EMBL" id="FTOJ01000009">
    <property type="protein sequence ID" value="SIT01815.1"/>
    <property type="molecule type" value="Genomic_DNA"/>
</dbReference>
<dbReference type="AlphaFoldDB" id="A0A1N7NTU1"/>
<dbReference type="InterPro" id="IPR013783">
    <property type="entry name" value="Ig-like_fold"/>
</dbReference>
<gene>
    <name evidence="4" type="ORF">B0A70_07785</name>
    <name evidence="5" type="ORF">SAMN05421796_10972</name>
</gene>
<evidence type="ECO:0000256" key="2">
    <source>
        <dbReference type="SAM" id="SignalP"/>
    </source>
</evidence>
<reference evidence="4 7" key="1">
    <citation type="submission" date="2016-11" db="EMBL/GenBank/DDBJ databases">
        <title>Whole genomes of Flavobacteriaceae.</title>
        <authorList>
            <person name="Stine C."/>
            <person name="Li C."/>
            <person name="Tadesse D."/>
        </authorList>
    </citation>
    <scope>NUCLEOTIDE SEQUENCE [LARGE SCALE GENOMIC DNA]</scope>
    <source>
        <strain evidence="4 7">DSM 21068</strain>
    </source>
</reference>
<dbReference type="Gene3D" id="2.60.120.260">
    <property type="entry name" value="Galactose-binding domain-like"/>
    <property type="match status" value="1"/>
</dbReference>
<evidence type="ECO:0000313" key="5">
    <source>
        <dbReference type="EMBL" id="SIT01815.1"/>
    </source>
</evidence>
<feature type="chain" id="PRO_5044563922" evidence="2">
    <location>
        <begin position="19"/>
        <end position="527"/>
    </location>
</feature>
<dbReference type="Proteomes" id="UP000238314">
    <property type="component" value="Unassembled WGS sequence"/>
</dbReference>
<keyword evidence="1 2" id="KW-0732">Signal</keyword>
<dbReference type="EMBL" id="MUGO01000011">
    <property type="protein sequence ID" value="PQA94156.1"/>
    <property type="molecule type" value="Genomic_DNA"/>
</dbReference>
<evidence type="ECO:0000256" key="1">
    <source>
        <dbReference type="ARBA" id="ARBA00022729"/>
    </source>
</evidence>